<comment type="caution">
    <text evidence="2">The sequence shown here is derived from an EMBL/GenBank/DDBJ whole genome shotgun (WGS) entry which is preliminary data.</text>
</comment>
<evidence type="ECO:0000256" key="1">
    <source>
        <dbReference type="SAM" id="Phobius"/>
    </source>
</evidence>
<dbReference type="RefSeq" id="WP_114607383.1">
    <property type="nucleotide sequence ID" value="NZ_JABVZQ010000002.1"/>
</dbReference>
<sequence>MAKAKKQGDNKPRVRVRFLNVLLVLLGADLILLFAPGIGILNSVFYIGPAIGWSALVIGAGLLVFGFRDLYQKQ</sequence>
<reference evidence="2 3" key="1">
    <citation type="journal article" date="2020" name="Microorganisms">
        <title>Simultaneous Genome Sequencing of Prosthecochloris ethylica and Desulfuromonas acetoxidans within a Syntrophic Mixture Reveals Unique Pili and Protein Interactions.</title>
        <authorList>
            <person name="Kyndt J.A."/>
            <person name="Van Beeumen J.J."/>
            <person name="Meyer T.E."/>
        </authorList>
    </citation>
    <scope>NUCLEOTIDE SEQUENCE [LARGE SCALE GENOMIC DNA]</scope>
    <source>
        <strain evidence="2 3">N3</strain>
    </source>
</reference>
<dbReference type="Proteomes" id="UP000619838">
    <property type="component" value="Unassembled WGS sequence"/>
</dbReference>
<organism evidence="2 3">
    <name type="scientific">Prosthecochloris ethylica</name>
    <dbReference type="NCBI Taxonomy" id="2743976"/>
    <lineage>
        <taxon>Bacteria</taxon>
        <taxon>Pseudomonadati</taxon>
        <taxon>Chlorobiota</taxon>
        <taxon>Chlorobiia</taxon>
        <taxon>Chlorobiales</taxon>
        <taxon>Chlorobiaceae</taxon>
        <taxon>Prosthecochloris</taxon>
    </lineage>
</organism>
<keyword evidence="3" id="KW-1185">Reference proteome</keyword>
<gene>
    <name evidence="2" type="ORF">INT08_01215</name>
</gene>
<accession>A0ABR9XP60</accession>
<keyword evidence="1" id="KW-0812">Transmembrane</keyword>
<keyword evidence="1" id="KW-0472">Membrane</keyword>
<proteinExistence type="predicted"/>
<feature type="transmembrane region" description="Helical" evidence="1">
    <location>
        <begin position="46"/>
        <end position="67"/>
    </location>
</feature>
<name>A0ABR9XP60_9CHLB</name>
<protein>
    <submittedName>
        <fullName evidence="2">Uncharacterized protein</fullName>
    </submittedName>
</protein>
<dbReference type="EMBL" id="JADGII010000001">
    <property type="protein sequence ID" value="MBF0635802.1"/>
    <property type="molecule type" value="Genomic_DNA"/>
</dbReference>
<evidence type="ECO:0000313" key="2">
    <source>
        <dbReference type="EMBL" id="MBF0635802.1"/>
    </source>
</evidence>
<keyword evidence="1" id="KW-1133">Transmembrane helix</keyword>
<feature type="transmembrane region" description="Helical" evidence="1">
    <location>
        <begin position="21"/>
        <end position="40"/>
    </location>
</feature>
<evidence type="ECO:0000313" key="3">
    <source>
        <dbReference type="Proteomes" id="UP000619838"/>
    </source>
</evidence>